<dbReference type="AlphaFoldDB" id="A0AAV6UFZ2"/>
<comment type="caution">
    <text evidence="1">The sequence shown here is derived from an EMBL/GenBank/DDBJ whole genome shotgun (WGS) entry which is preliminary data.</text>
</comment>
<evidence type="ECO:0000313" key="1">
    <source>
        <dbReference type="EMBL" id="KAG8182608.1"/>
    </source>
</evidence>
<keyword evidence="2" id="KW-1185">Reference proteome</keyword>
<reference evidence="1 2" key="1">
    <citation type="journal article" date="2022" name="Nat. Ecol. Evol.">
        <title>A masculinizing supergene underlies an exaggerated male reproductive morph in a spider.</title>
        <authorList>
            <person name="Hendrickx F."/>
            <person name="De Corte Z."/>
            <person name="Sonet G."/>
            <person name="Van Belleghem S.M."/>
            <person name="Kostlbacher S."/>
            <person name="Vangestel C."/>
        </authorList>
    </citation>
    <scope>NUCLEOTIDE SEQUENCE [LARGE SCALE GENOMIC DNA]</scope>
    <source>
        <strain evidence="1">W744_W776</strain>
    </source>
</reference>
<accession>A0AAV6UFZ2</accession>
<organism evidence="1 2">
    <name type="scientific">Oedothorax gibbosus</name>
    <dbReference type="NCBI Taxonomy" id="931172"/>
    <lineage>
        <taxon>Eukaryota</taxon>
        <taxon>Metazoa</taxon>
        <taxon>Ecdysozoa</taxon>
        <taxon>Arthropoda</taxon>
        <taxon>Chelicerata</taxon>
        <taxon>Arachnida</taxon>
        <taxon>Araneae</taxon>
        <taxon>Araneomorphae</taxon>
        <taxon>Entelegynae</taxon>
        <taxon>Araneoidea</taxon>
        <taxon>Linyphiidae</taxon>
        <taxon>Erigoninae</taxon>
        <taxon>Oedothorax</taxon>
    </lineage>
</organism>
<gene>
    <name evidence="1" type="ORF">JTE90_021744</name>
</gene>
<protein>
    <recommendedName>
        <fullName evidence="3">Maturase K</fullName>
    </recommendedName>
</protein>
<name>A0AAV6UFZ2_9ARAC</name>
<evidence type="ECO:0000313" key="2">
    <source>
        <dbReference type="Proteomes" id="UP000827092"/>
    </source>
</evidence>
<dbReference type="EMBL" id="JAFNEN010000458">
    <property type="protein sequence ID" value="KAG8182608.1"/>
    <property type="molecule type" value="Genomic_DNA"/>
</dbReference>
<evidence type="ECO:0008006" key="3">
    <source>
        <dbReference type="Google" id="ProtNLM"/>
    </source>
</evidence>
<sequence length="100" mass="11727">MALCSSKSGLESCVEKSGLILRFRFPPPYEEVLSGVLVRWRKSKIYFQNVLCSLWMLQKIFEEYCWYYVSQVKSIFKMSCVAFGCYNKSSKKIAGISYYR</sequence>
<proteinExistence type="predicted"/>
<dbReference type="Proteomes" id="UP000827092">
    <property type="component" value="Unassembled WGS sequence"/>
</dbReference>